<evidence type="ECO:0000256" key="6">
    <source>
        <dbReference type="ARBA" id="ARBA00022958"/>
    </source>
</evidence>
<name>A0A1C4EZI5_9BACT</name>
<dbReference type="Gene3D" id="1.10.287.70">
    <property type="match status" value="1"/>
</dbReference>
<feature type="transmembrane region" description="Helical" evidence="11">
    <location>
        <begin position="60"/>
        <end position="83"/>
    </location>
</feature>
<dbReference type="Proteomes" id="UP000242818">
    <property type="component" value="Unassembled WGS sequence"/>
</dbReference>
<evidence type="ECO:0000313" key="15">
    <source>
        <dbReference type="Proteomes" id="UP000242818"/>
    </source>
</evidence>
<evidence type="ECO:0000256" key="3">
    <source>
        <dbReference type="ARBA" id="ARBA00022538"/>
    </source>
</evidence>
<dbReference type="GO" id="GO:0034765">
    <property type="term" value="P:regulation of monoatomic ion transmembrane transport"/>
    <property type="evidence" value="ECO:0007669"/>
    <property type="project" value="TreeGrafter"/>
</dbReference>
<gene>
    <name evidence="14" type="ORF">GA0116948_110151</name>
</gene>
<keyword evidence="4 11" id="KW-0812">Transmembrane</keyword>
<dbReference type="Pfam" id="PF07885">
    <property type="entry name" value="Ion_trans_2"/>
    <property type="match status" value="1"/>
</dbReference>
<keyword evidence="8" id="KW-0406">Ion transport</keyword>
<dbReference type="RefSeq" id="WP_240619217.1">
    <property type="nucleotide sequence ID" value="NZ_FMAR01000010.1"/>
</dbReference>
<dbReference type="GO" id="GO:0005886">
    <property type="term" value="C:plasma membrane"/>
    <property type="evidence" value="ECO:0007669"/>
    <property type="project" value="TreeGrafter"/>
</dbReference>
<dbReference type="PANTHER" id="PTHR11767">
    <property type="entry name" value="INWARD RECTIFIER POTASSIUM CHANNEL"/>
    <property type="match status" value="1"/>
</dbReference>
<dbReference type="GO" id="GO:1990573">
    <property type="term" value="P:potassium ion import across plasma membrane"/>
    <property type="evidence" value="ECO:0007669"/>
    <property type="project" value="TreeGrafter"/>
</dbReference>
<dbReference type="InterPro" id="IPR016449">
    <property type="entry name" value="K_chnl_inward-rec_Kir"/>
</dbReference>
<keyword evidence="3" id="KW-0633">Potassium transport</keyword>
<dbReference type="Pfam" id="PF17655">
    <property type="entry name" value="IRK_C"/>
    <property type="match status" value="1"/>
</dbReference>
<evidence type="ECO:0000313" key="14">
    <source>
        <dbReference type="EMBL" id="SCC49024.1"/>
    </source>
</evidence>
<dbReference type="GO" id="GO:0034702">
    <property type="term" value="C:monoatomic ion channel complex"/>
    <property type="evidence" value="ECO:0007669"/>
    <property type="project" value="UniProtKB-KW"/>
</dbReference>
<keyword evidence="7 11" id="KW-1133">Transmembrane helix</keyword>
<dbReference type="GO" id="GO:0005242">
    <property type="term" value="F:inward rectifier potassium channel activity"/>
    <property type="evidence" value="ECO:0007669"/>
    <property type="project" value="InterPro"/>
</dbReference>
<organism evidence="14 15">
    <name type="scientific">Chitinophaga costaii</name>
    <dbReference type="NCBI Taxonomy" id="1335309"/>
    <lineage>
        <taxon>Bacteria</taxon>
        <taxon>Pseudomonadati</taxon>
        <taxon>Bacteroidota</taxon>
        <taxon>Chitinophagia</taxon>
        <taxon>Chitinophagales</taxon>
        <taxon>Chitinophagaceae</taxon>
        <taxon>Chitinophaga</taxon>
    </lineage>
</organism>
<dbReference type="AlphaFoldDB" id="A0A1C4EZI5"/>
<feature type="domain" description="Potassium channel" evidence="12">
    <location>
        <begin position="107"/>
        <end position="159"/>
    </location>
</feature>
<evidence type="ECO:0000259" key="13">
    <source>
        <dbReference type="Pfam" id="PF17655"/>
    </source>
</evidence>
<evidence type="ECO:0000259" key="12">
    <source>
        <dbReference type="Pfam" id="PF07885"/>
    </source>
</evidence>
<evidence type="ECO:0000256" key="9">
    <source>
        <dbReference type="ARBA" id="ARBA00023136"/>
    </source>
</evidence>
<keyword evidence="6" id="KW-0630">Potassium</keyword>
<comment type="subcellular location">
    <subcellularLocation>
        <location evidence="1">Membrane</location>
        <topology evidence="1">Multi-pass membrane protein</topology>
    </subcellularLocation>
</comment>
<dbReference type="Gene3D" id="2.60.40.1400">
    <property type="entry name" value="G protein-activated inward rectifier potassium channel 1"/>
    <property type="match status" value="1"/>
</dbReference>
<evidence type="ECO:0000256" key="10">
    <source>
        <dbReference type="ARBA" id="ARBA00023303"/>
    </source>
</evidence>
<accession>A0A1C4EZI5</accession>
<dbReference type="SUPFAM" id="SSF81324">
    <property type="entry name" value="Voltage-gated potassium channels"/>
    <property type="match status" value="1"/>
</dbReference>
<dbReference type="PRINTS" id="PR01320">
    <property type="entry name" value="KIRCHANNEL"/>
</dbReference>
<dbReference type="EMBL" id="FMAR01000010">
    <property type="protein sequence ID" value="SCC49024.1"/>
    <property type="molecule type" value="Genomic_DNA"/>
</dbReference>
<keyword evidence="5" id="KW-0851">Voltage-gated channel</keyword>
<proteinExistence type="predicted"/>
<evidence type="ECO:0000256" key="2">
    <source>
        <dbReference type="ARBA" id="ARBA00022448"/>
    </source>
</evidence>
<sequence length="323" mass="36615">MKELNPYVMAVEQKVNPFLKINESTGFSNIADVHGNRFLNKDGTYNLRREGRKFWNRFSVYHALLNLSWPTFVLCLVAAYCCINLLYASLYLLIGISQLQGVVSHTAWGIFKEAFFFSTETFTTVGYGRVNPVGDGANLLAAIEAMSGFLSFAVATGLIYGRFSRPRAHLAFSEYAVIAPYDGGAALMFRFAGYKDEHTLCDVTVQVNMAMLAEVNGKKRYQYYELKLERNKVENLPMNWTVVHPIDNESPIQGLTAADLEAADVEIYVMIRGFNDVYSNFVLQRTSYTFDEIKFGRKFVPMYREDGSMTVLEMHKLSKSVEV</sequence>
<keyword evidence="2" id="KW-0813">Transport</keyword>
<feature type="transmembrane region" description="Helical" evidence="11">
    <location>
        <begin position="139"/>
        <end position="160"/>
    </location>
</feature>
<evidence type="ECO:0000256" key="11">
    <source>
        <dbReference type="SAM" id="Phobius"/>
    </source>
</evidence>
<dbReference type="InterPro" id="IPR041647">
    <property type="entry name" value="IRK_C"/>
</dbReference>
<keyword evidence="15" id="KW-1185">Reference proteome</keyword>
<keyword evidence="9 11" id="KW-0472">Membrane</keyword>
<evidence type="ECO:0000256" key="1">
    <source>
        <dbReference type="ARBA" id="ARBA00004141"/>
    </source>
</evidence>
<evidence type="ECO:0000256" key="8">
    <source>
        <dbReference type="ARBA" id="ARBA00023065"/>
    </source>
</evidence>
<dbReference type="InterPro" id="IPR013518">
    <property type="entry name" value="K_chnl_inward-rec_Kir_cyto"/>
</dbReference>
<evidence type="ECO:0000256" key="5">
    <source>
        <dbReference type="ARBA" id="ARBA00022882"/>
    </source>
</evidence>
<dbReference type="InterPro" id="IPR014756">
    <property type="entry name" value="Ig_E-set"/>
</dbReference>
<feature type="domain" description="Inward rectifier potassium channel C-terminal" evidence="13">
    <location>
        <begin position="170"/>
        <end position="323"/>
    </location>
</feature>
<reference evidence="14 15" key="1">
    <citation type="submission" date="2016-08" db="EMBL/GenBank/DDBJ databases">
        <authorList>
            <person name="Seilhamer J.J."/>
        </authorList>
    </citation>
    <scope>NUCLEOTIDE SEQUENCE [LARGE SCALE GENOMIC DNA]</scope>
    <source>
        <strain evidence="14 15">A37T2</strain>
    </source>
</reference>
<evidence type="ECO:0000256" key="4">
    <source>
        <dbReference type="ARBA" id="ARBA00022692"/>
    </source>
</evidence>
<evidence type="ECO:0000256" key="7">
    <source>
        <dbReference type="ARBA" id="ARBA00022989"/>
    </source>
</evidence>
<dbReference type="SUPFAM" id="SSF81296">
    <property type="entry name" value="E set domains"/>
    <property type="match status" value="1"/>
</dbReference>
<dbReference type="InterPro" id="IPR013099">
    <property type="entry name" value="K_chnl_dom"/>
</dbReference>
<dbReference type="STRING" id="1335309.GA0116948_110151"/>
<protein>
    <submittedName>
        <fullName evidence="14">Inward rectifier potassium channel</fullName>
    </submittedName>
</protein>
<keyword evidence="10 14" id="KW-0407">Ion channel</keyword>